<comment type="caution">
    <text evidence="2">The sequence shown here is derived from an EMBL/GenBank/DDBJ whole genome shotgun (WGS) entry which is preliminary data.</text>
</comment>
<feature type="transmembrane region" description="Helical" evidence="1">
    <location>
        <begin position="265"/>
        <end position="289"/>
    </location>
</feature>
<feature type="transmembrane region" description="Helical" evidence="1">
    <location>
        <begin position="127"/>
        <end position="154"/>
    </location>
</feature>
<evidence type="ECO:0000313" key="3">
    <source>
        <dbReference type="Proteomes" id="UP000278475"/>
    </source>
</evidence>
<evidence type="ECO:0008006" key="4">
    <source>
        <dbReference type="Google" id="ProtNLM"/>
    </source>
</evidence>
<keyword evidence="1" id="KW-0472">Membrane</keyword>
<gene>
    <name evidence="2" type="ORF">DRJ31_02020</name>
</gene>
<proteinExistence type="predicted"/>
<organism evidence="2 3">
    <name type="scientific">Thermoproteota archaeon</name>
    <dbReference type="NCBI Taxonomy" id="2056631"/>
    <lineage>
        <taxon>Archaea</taxon>
        <taxon>Thermoproteota</taxon>
    </lineage>
</organism>
<sequence>MKGLERPKLNTKRLEALNLYSQRKALAITLIALCAALYAVGCLTTAWIVSPWGRGQFRPAVVIPAVFAVISSSPIVPALGAAIGTLIADSIKHGCLYIPSLVAAVPGNFLGFYTLSWFIHRKFSWRVFIGVSTLALALGCFIVAFLYVPTIYLLGFLPPTLSSADLALFASALTIWFFITEYPFVILLTPPIAKAVSYATPSIVSQDIALSSIRGELPRRDFALALLAPGIALLAIGLSVSFTPIGSFFISGLAVKFTPAQVNAIAAATTALLITWGAVMSGAGAIVFLTSKRR</sequence>
<protein>
    <recommendedName>
        <fullName evidence="4">QueT transporter family protein</fullName>
    </recommendedName>
</protein>
<keyword evidence="1" id="KW-0812">Transmembrane</keyword>
<keyword evidence="1" id="KW-1133">Transmembrane helix</keyword>
<evidence type="ECO:0000256" key="1">
    <source>
        <dbReference type="SAM" id="Phobius"/>
    </source>
</evidence>
<accession>A0A497ETH1</accession>
<dbReference type="Proteomes" id="UP000278475">
    <property type="component" value="Unassembled WGS sequence"/>
</dbReference>
<feature type="transmembrane region" description="Helical" evidence="1">
    <location>
        <begin position="61"/>
        <end position="84"/>
    </location>
</feature>
<dbReference type="EMBL" id="QMQV01000010">
    <property type="protein sequence ID" value="RLE50221.1"/>
    <property type="molecule type" value="Genomic_DNA"/>
</dbReference>
<dbReference type="AlphaFoldDB" id="A0A497ETH1"/>
<feature type="transmembrane region" description="Helical" evidence="1">
    <location>
        <begin position="96"/>
        <end position="115"/>
    </location>
</feature>
<reference evidence="2 3" key="1">
    <citation type="submission" date="2018-06" db="EMBL/GenBank/DDBJ databases">
        <title>Extensive metabolic versatility and redundancy in microbially diverse, dynamic hydrothermal sediments.</title>
        <authorList>
            <person name="Dombrowski N."/>
            <person name="Teske A."/>
            <person name="Baker B.J."/>
        </authorList>
    </citation>
    <scope>NUCLEOTIDE SEQUENCE [LARGE SCALE GENOMIC DNA]</scope>
    <source>
        <strain evidence="2">B66_G16</strain>
    </source>
</reference>
<name>A0A497ETH1_9CREN</name>
<feature type="transmembrane region" description="Helical" evidence="1">
    <location>
        <begin position="25"/>
        <end position="49"/>
    </location>
</feature>
<evidence type="ECO:0000313" key="2">
    <source>
        <dbReference type="EMBL" id="RLE50221.1"/>
    </source>
</evidence>
<feature type="transmembrane region" description="Helical" evidence="1">
    <location>
        <begin position="166"/>
        <end position="188"/>
    </location>
</feature>
<feature type="transmembrane region" description="Helical" evidence="1">
    <location>
        <begin position="222"/>
        <end position="245"/>
    </location>
</feature>